<proteinExistence type="predicted"/>
<dbReference type="RefSeq" id="WP_004814551.1">
    <property type="nucleotide sequence ID" value="NZ_BCMD01000027.1"/>
</dbReference>
<dbReference type="PROSITE" id="PS51257">
    <property type="entry name" value="PROKAR_LIPOPROTEIN"/>
    <property type="match status" value="1"/>
</dbReference>
<gene>
    <name evidence="1" type="ORF">FSC10_03355</name>
</gene>
<sequence>MDMIKFVIDEHTTDNGAHLIHNSTMGCEDLPDPNAQILIGYFANYELAYKRARMNWPREKVTGCEKCCKA</sequence>
<evidence type="ECO:0000313" key="2">
    <source>
        <dbReference type="Proteomes" id="UP000503505"/>
    </source>
</evidence>
<evidence type="ECO:0000313" key="1">
    <source>
        <dbReference type="EMBL" id="QIC66457.1"/>
    </source>
</evidence>
<dbReference type="AlphaFoldDB" id="A0AAE6WU49"/>
<dbReference type="Proteomes" id="UP000503505">
    <property type="component" value="Chromosome"/>
</dbReference>
<reference evidence="1 2" key="1">
    <citation type="submission" date="2019-09" db="EMBL/GenBank/DDBJ databases">
        <title>Non-baumannii Acinetobacter spp. carrying blaNDM-1 isolated in China.</title>
        <authorList>
            <person name="Cui C."/>
            <person name="Chen C."/>
            <person name="Sun J."/>
            <person name="Liu Y."/>
        </authorList>
    </citation>
    <scope>NUCLEOTIDE SEQUENCE [LARGE SCALE GENOMIC DNA]</scope>
    <source>
        <strain evidence="1 2">HZE23-1</strain>
    </source>
</reference>
<accession>A0AAE6WU49</accession>
<protein>
    <submittedName>
        <fullName evidence="1">Uncharacterized protein</fullName>
    </submittedName>
</protein>
<name>A0AAE6WU49_9GAMM</name>
<organism evidence="1 2">
    <name type="scientific">Acinetobacter schindleri</name>
    <dbReference type="NCBI Taxonomy" id="108981"/>
    <lineage>
        <taxon>Bacteria</taxon>
        <taxon>Pseudomonadati</taxon>
        <taxon>Pseudomonadota</taxon>
        <taxon>Gammaproteobacteria</taxon>
        <taxon>Moraxellales</taxon>
        <taxon>Moraxellaceae</taxon>
        <taxon>Acinetobacter</taxon>
    </lineage>
</organism>
<dbReference type="EMBL" id="CP044463">
    <property type="protein sequence ID" value="QIC66457.1"/>
    <property type="molecule type" value="Genomic_DNA"/>
</dbReference>